<dbReference type="CDD" id="cd10568">
    <property type="entry name" value="SWIB_like"/>
    <property type="match status" value="1"/>
</dbReference>
<dbReference type="EnsemblPlants" id="AES72349">
    <property type="protein sequence ID" value="AES72349"/>
    <property type="gene ID" value="MTR_3g089140"/>
</dbReference>
<reference evidence="4" key="5">
    <citation type="journal article" date="2018" name="Nat. Plants">
        <title>Whole-genome landscape of Medicago truncatula symbiotic genes.</title>
        <authorList>
            <person name="Pecrix Y."/>
            <person name="Gamas P."/>
            <person name="Carrere S."/>
        </authorList>
    </citation>
    <scope>NUCLEOTIDE SEQUENCE</scope>
    <source>
        <tissue evidence="4">Leaves</tissue>
    </source>
</reference>
<dbReference type="HOGENOM" id="CLU_023529_1_0_1"/>
<sequence length="536" mass="60166">MNNNQAKNFGASASSSSLFGPFGISPQSQQQQWNHLVSRSHPQTQFHGQFQFSEPQLHPQGFAQAHYAQLQSQAALASLQSSQTQPVTPLHNANTNTNVVSTPATGGSKRAGTQRNLLRTPGSSGANQNVPDKTMELTPASRRRMRELPEKQMLEKVATILPESALYTQLLDFEAQMDAALAKRKLGMQEAIRSPPHVQKTLRVYVFNTFSKHTKTDSEEDKTVEESSWSLKIIGRVLEDGNDLLSGILQRSSPSDTKFSDFFKKITICLDQNLYPENHIIVWDSAHSPKQQDGFEVKRKGDKEFTAVIKLDLKYSPEKFMVSAPLSRLLGVEVETRPRIIAALWHYVKSRKLQCADEPSFFICDPYLQRVFGEEKMGFTTAAQKLLEHLSQPKPIYLEHNIKLSGDCPSGTACYDVQVDMPIPMQKEMSAFLASNSIESNKEIETQDEMISANLKKIQEHRRRRAFFLSFSQSPAEFINATIASQSKGPKLVAGDAGRNSEKEQCPEFYNQPWVEDAVIRYLNRKGAGRDAREGN</sequence>
<dbReference type="EMBL" id="CM001219">
    <property type="protein sequence ID" value="AES72349.1"/>
    <property type="molecule type" value="Genomic_DNA"/>
</dbReference>
<dbReference type="OrthoDB" id="10263741at2759"/>
<dbReference type="SMART" id="SM00151">
    <property type="entry name" value="SWIB"/>
    <property type="match status" value="1"/>
</dbReference>
<protein>
    <submittedName>
        <fullName evidence="3">Chromatin remodeling complex subunit</fullName>
    </submittedName>
    <submittedName>
        <fullName evidence="4">Putative transcription regulator SWI/SNF-BAF60b family</fullName>
    </submittedName>
</protein>
<dbReference type="Gramene" id="rna17022">
    <property type="protein sequence ID" value="RHN68644.1"/>
    <property type="gene ID" value="gene17022"/>
</dbReference>
<dbReference type="GO" id="GO:0005634">
    <property type="term" value="C:nucleus"/>
    <property type="evidence" value="ECO:0000318"/>
    <property type="project" value="GO_Central"/>
</dbReference>
<evidence type="ECO:0000256" key="1">
    <source>
        <dbReference type="SAM" id="MobiDB-lite"/>
    </source>
</evidence>
<dbReference type="PROSITE" id="PS51925">
    <property type="entry name" value="SWIB_MDM2"/>
    <property type="match status" value="1"/>
</dbReference>
<reference evidence="3 6" key="1">
    <citation type="journal article" date="2011" name="Nature">
        <title>The Medicago genome provides insight into the evolution of rhizobial symbioses.</title>
        <authorList>
            <person name="Young N.D."/>
            <person name="Debelle F."/>
            <person name="Oldroyd G.E."/>
            <person name="Geurts R."/>
            <person name="Cannon S.B."/>
            <person name="Udvardi M.K."/>
            <person name="Benedito V.A."/>
            <person name="Mayer K.F."/>
            <person name="Gouzy J."/>
            <person name="Schoof H."/>
            <person name="Van de Peer Y."/>
            <person name="Proost S."/>
            <person name="Cook D.R."/>
            <person name="Meyers B.C."/>
            <person name="Spannagl M."/>
            <person name="Cheung F."/>
            <person name="De Mita S."/>
            <person name="Krishnakumar V."/>
            <person name="Gundlach H."/>
            <person name="Zhou S."/>
            <person name="Mudge J."/>
            <person name="Bharti A.K."/>
            <person name="Murray J.D."/>
            <person name="Naoumkina M.A."/>
            <person name="Rosen B."/>
            <person name="Silverstein K.A."/>
            <person name="Tang H."/>
            <person name="Rombauts S."/>
            <person name="Zhao P.X."/>
            <person name="Zhou P."/>
            <person name="Barbe V."/>
            <person name="Bardou P."/>
            <person name="Bechner M."/>
            <person name="Bellec A."/>
            <person name="Berger A."/>
            <person name="Berges H."/>
            <person name="Bidwell S."/>
            <person name="Bisseling T."/>
            <person name="Choisne N."/>
            <person name="Couloux A."/>
            <person name="Denny R."/>
            <person name="Deshpande S."/>
            <person name="Dai X."/>
            <person name="Doyle J.J."/>
            <person name="Dudez A.M."/>
            <person name="Farmer A.D."/>
            <person name="Fouteau S."/>
            <person name="Franken C."/>
            <person name="Gibelin C."/>
            <person name="Gish J."/>
            <person name="Goldstein S."/>
            <person name="Gonzalez A.J."/>
            <person name="Green P.J."/>
            <person name="Hallab A."/>
            <person name="Hartog M."/>
            <person name="Hua A."/>
            <person name="Humphray S.J."/>
            <person name="Jeong D.H."/>
            <person name="Jing Y."/>
            <person name="Jocker A."/>
            <person name="Kenton S.M."/>
            <person name="Kim D.J."/>
            <person name="Klee K."/>
            <person name="Lai H."/>
            <person name="Lang C."/>
            <person name="Lin S."/>
            <person name="Macmil S.L."/>
            <person name="Magdelenat G."/>
            <person name="Matthews L."/>
            <person name="McCorrison J."/>
            <person name="Monaghan E.L."/>
            <person name="Mun J.H."/>
            <person name="Najar F.Z."/>
            <person name="Nicholson C."/>
            <person name="Noirot C."/>
            <person name="O'Bleness M."/>
            <person name="Paule C.R."/>
            <person name="Poulain J."/>
            <person name="Prion F."/>
            <person name="Qin B."/>
            <person name="Qu C."/>
            <person name="Retzel E.F."/>
            <person name="Riddle C."/>
            <person name="Sallet E."/>
            <person name="Samain S."/>
            <person name="Samson N."/>
            <person name="Sanders I."/>
            <person name="Saurat O."/>
            <person name="Scarpelli C."/>
            <person name="Schiex T."/>
            <person name="Segurens B."/>
            <person name="Severin A.J."/>
            <person name="Sherrier D.J."/>
            <person name="Shi R."/>
            <person name="Sims S."/>
            <person name="Singer S.R."/>
            <person name="Sinharoy S."/>
            <person name="Sterck L."/>
            <person name="Viollet A."/>
            <person name="Wang B.B."/>
            <person name="Wang K."/>
            <person name="Wang M."/>
            <person name="Wang X."/>
            <person name="Warfsmann J."/>
            <person name="Weissenbach J."/>
            <person name="White D.D."/>
            <person name="White J.D."/>
            <person name="Wiley G.B."/>
            <person name="Wincker P."/>
            <person name="Xing Y."/>
            <person name="Yang L."/>
            <person name="Yao Z."/>
            <person name="Ying F."/>
            <person name="Zhai J."/>
            <person name="Zhou L."/>
            <person name="Zuber A."/>
            <person name="Denarie J."/>
            <person name="Dixon R.A."/>
            <person name="May G.D."/>
            <person name="Schwartz D.C."/>
            <person name="Rogers J."/>
            <person name="Quetier F."/>
            <person name="Town C.D."/>
            <person name="Roe B.A."/>
        </authorList>
    </citation>
    <scope>NUCLEOTIDE SEQUENCE [LARGE SCALE GENOMIC DNA]</scope>
    <source>
        <strain evidence="3">A17</strain>
        <strain evidence="5 6">cv. Jemalong A17</strain>
    </source>
</reference>
<dbReference type="eggNOG" id="KOG2570">
    <property type="taxonomic scope" value="Eukaryota"/>
</dbReference>
<name>G7J5J5_MEDTR</name>
<evidence type="ECO:0000313" key="7">
    <source>
        <dbReference type="Proteomes" id="UP000265566"/>
    </source>
</evidence>
<dbReference type="InterPro" id="IPR019835">
    <property type="entry name" value="SWIB_domain"/>
</dbReference>
<evidence type="ECO:0000259" key="2">
    <source>
        <dbReference type="PROSITE" id="PS51925"/>
    </source>
</evidence>
<dbReference type="InterPro" id="IPR003121">
    <property type="entry name" value="SWIB_MDM2_domain"/>
</dbReference>
<reference evidence="3 6" key="2">
    <citation type="journal article" date="2014" name="BMC Genomics">
        <title>An improved genome release (version Mt4.0) for the model legume Medicago truncatula.</title>
        <authorList>
            <person name="Tang H."/>
            <person name="Krishnakumar V."/>
            <person name="Bidwell S."/>
            <person name="Rosen B."/>
            <person name="Chan A."/>
            <person name="Zhou S."/>
            <person name="Gentzbittel L."/>
            <person name="Childs K.L."/>
            <person name="Yandell M."/>
            <person name="Gundlach H."/>
            <person name="Mayer K.F."/>
            <person name="Schwartz D.C."/>
            <person name="Town C.D."/>
        </authorList>
    </citation>
    <scope>GENOME REANNOTATION</scope>
    <source>
        <strain evidence="5 6">cv. Jemalong A17</strain>
    </source>
</reference>
<dbReference type="PaxDb" id="3880-AES72349"/>
<evidence type="ECO:0000313" key="3">
    <source>
        <dbReference type="EMBL" id="AES72349.1"/>
    </source>
</evidence>
<dbReference type="Gene3D" id="1.10.245.10">
    <property type="entry name" value="SWIB/MDM2 domain"/>
    <property type="match status" value="1"/>
</dbReference>
<accession>G7J5J5</accession>
<reference evidence="5" key="3">
    <citation type="submission" date="2015-04" db="UniProtKB">
        <authorList>
            <consortium name="EnsemblPlants"/>
        </authorList>
    </citation>
    <scope>IDENTIFICATION</scope>
    <source>
        <strain evidence="5">cv. Jemalong A17</strain>
    </source>
</reference>
<dbReference type="GO" id="GO:0016514">
    <property type="term" value="C:SWI/SNF complex"/>
    <property type="evidence" value="ECO:0000318"/>
    <property type="project" value="GO_Central"/>
</dbReference>
<dbReference type="Pfam" id="PF02201">
    <property type="entry name" value="SWIB"/>
    <property type="match status" value="1"/>
</dbReference>
<evidence type="ECO:0000313" key="4">
    <source>
        <dbReference type="EMBL" id="RHN68644.1"/>
    </source>
</evidence>
<gene>
    <name evidence="5" type="primary">11414813</name>
    <name evidence="3" type="ordered locus">MTR_3g089140</name>
    <name evidence="4" type="ORF">MtrunA17_Chr3g0116121</name>
</gene>
<dbReference type="EMBL" id="PSQE01000003">
    <property type="protein sequence ID" value="RHN68644.1"/>
    <property type="molecule type" value="Genomic_DNA"/>
</dbReference>
<reference evidence="7" key="4">
    <citation type="journal article" date="2018" name="Nat. Plants">
        <title>Whole-genome landscape of Medicago truncatula symbiotic genes.</title>
        <authorList>
            <person name="Pecrix Y."/>
            <person name="Staton S.E."/>
            <person name="Sallet E."/>
            <person name="Lelandais-Briere C."/>
            <person name="Moreau S."/>
            <person name="Carrere S."/>
            <person name="Blein T."/>
            <person name="Jardinaud M.F."/>
            <person name="Latrasse D."/>
            <person name="Zouine M."/>
            <person name="Zahm M."/>
            <person name="Kreplak J."/>
            <person name="Mayjonade B."/>
            <person name="Satge C."/>
            <person name="Perez M."/>
            <person name="Cauet S."/>
            <person name="Marande W."/>
            <person name="Chantry-Darmon C."/>
            <person name="Lopez-Roques C."/>
            <person name="Bouchez O."/>
            <person name="Berard A."/>
            <person name="Debelle F."/>
            <person name="Munos S."/>
            <person name="Bendahmane A."/>
            <person name="Berges H."/>
            <person name="Niebel A."/>
            <person name="Buitink J."/>
            <person name="Frugier F."/>
            <person name="Benhamed M."/>
            <person name="Crespi M."/>
            <person name="Gouzy J."/>
            <person name="Gamas P."/>
        </authorList>
    </citation>
    <scope>NUCLEOTIDE SEQUENCE [LARGE SCALE GENOMIC DNA]</scope>
    <source>
        <strain evidence="7">cv. Jemalong A17</strain>
    </source>
</reference>
<keyword evidence="6" id="KW-1185">Reference proteome</keyword>
<organism evidence="3 6">
    <name type="scientific">Medicago truncatula</name>
    <name type="common">Barrel medic</name>
    <name type="synonym">Medicago tribuloides</name>
    <dbReference type="NCBI Taxonomy" id="3880"/>
    <lineage>
        <taxon>Eukaryota</taxon>
        <taxon>Viridiplantae</taxon>
        <taxon>Streptophyta</taxon>
        <taxon>Embryophyta</taxon>
        <taxon>Tracheophyta</taxon>
        <taxon>Spermatophyta</taxon>
        <taxon>Magnoliopsida</taxon>
        <taxon>eudicotyledons</taxon>
        <taxon>Gunneridae</taxon>
        <taxon>Pentapetalae</taxon>
        <taxon>rosids</taxon>
        <taxon>fabids</taxon>
        <taxon>Fabales</taxon>
        <taxon>Fabaceae</taxon>
        <taxon>Papilionoideae</taxon>
        <taxon>50 kb inversion clade</taxon>
        <taxon>NPAAA clade</taxon>
        <taxon>Hologalegina</taxon>
        <taxon>IRL clade</taxon>
        <taxon>Trifolieae</taxon>
        <taxon>Medicago</taxon>
    </lineage>
</organism>
<proteinExistence type="predicted"/>
<dbReference type="Proteomes" id="UP000265566">
    <property type="component" value="Chromosome 3"/>
</dbReference>
<dbReference type="InterPro" id="IPR036885">
    <property type="entry name" value="SWIB_MDM2_dom_sf"/>
</dbReference>
<dbReference type="Proteomes" id="UP000002051">
    <property type="component" value="Chromosome 3"/>
</dbReference>
<feature type="domain" description="DM2" evidence="2">
    <location>
        <begin position="315"/>
        <end position="392"/>
    </location>
</feature>
<feature type="compositionally biased region" description="Polar residues" evidence="1">
    <location>
        <begin position="84"/>
        <end position="131"/>
    </location>
</feature>
<dbReference type="KEGG" id="mtr:11414813"/>
<evidence type="ECO:0000313" key="6">
    <source>
        <dbReference type="Proteomes" id="UP000002051"/>
    </source>
</evidence>
<dbReference type="OMA" id="IHLEHNI"/>
<dbReference type="AlphaFoldDB" id="G7J5J5"/>
<dbReference type="PANTHER" id="PTHR13844">
    <property type="entry name" value="SWI/SNF-RELATED MATRIX-ASSOCIATED ACTIN-DEPENDENT REGULATOR OF CHROMATIN SUBFAMILY D"/>
    <property type="match status" value="1"/>
</dbReference>
<dbReference type="SUPFAM" id="SSF47592">
    <property type="entry name" value="SWIB/MDM2 domain"/>
    <property type="match status" value="1"/>
</dbReference>
<dbReference type="STRING" id="3880.G7J5J5"/>
<feature type="region of interest" description="Disordered" evidence="1">
    <location>
        <begin position="83"/>
        <end position="133"/>
    </location>
</feature>
<evidence type="ECO:0000313" key="5">
    <source>
        <dbReference type="EnsemblPlants" id="AES72349"/>
    </source>
</evidence>
<dbReference type="GO" id="GO:0006357">
    <property type="term" value="P:regulation of transcription by RNA polymerase II"/>
    <property type="evidence" value="ECO:0000318"/>
    <property type="project" value="GO_Central"/>
</dbReference>